<gene>
    <name evidence="2" type="ORF">HOP40_06810</name>
</gene>
<evidence type="ECO:0000313" key="3">
    <source>
        <dbReference type="Proteomes" id="UP000505377"/>
    </source>
</evidence>
<dbReference type="Pfam" id="PF01636">
    <property type="entry name" value="APH"/>
    <property type="match status" value="1"/>
</dbReference>
<keyword evidence="2" id="KW-0808">Transferase</keyword>
<dbReference type="AlphaFoldDB" id="A0A6M6JGK8"/>
<evidence type="ECO:0000313" key="2">
    <source>
        <dbReference type="EMBL" id="QJY45551.1"/>
    </source>
</evidence>
<keyword evidence="3" id="KW-1185">Reference proteome</keyword>
<feature type="domain" description="Aminoglycoside phosphotransferase" evidence="1">
    <location>
        <begin position="42"/>
        <end position="238"/>
    </location>
</feature>
<dbReference type="PANTHER" id="PTHR21310:SF40">
    <property type="entry name" value="AMINOGLYCOSIDE PHOSPHOTRANSFERASE DOMAIN-CONTAINING PROTEIN-RELATED"/>
    <property type="match status" value="1"/>
</dbReference>
<evidence type="ECO:0000259" key="1">
    <source>
        <dbReference type="Pfam" id="PF01636"/>
    </source>
</evidence>
<accession>A0A6M6JGK8</accession>
<dbReference type="KEGG" id="pbro:HOP40_06810"/>
<dbReference type="InterPro" id="IPR011009">
    <property type="entry name" value="Kinase-like_dom_sf"/>
</dbReference>
<proteinExistence type="predicted"/>
<dbReference type="SUPFAM" id="SSF56112">
    <property type="entry name" value="Protein kinase-like (PK-like)"/>
    <property type="match status" value="1"/>
</dbReference>
<dbReference type="GO" id="GO:0016740">
    <property type="term" value="F:transferase activity"/>
    <property type="evidence" value="ECO:0007669"/>
    <property type="project" value="UniProtKB-KW"/>
</dbReference>
<name>A0A6M6JGK8_9PSEU</name>
<dbReference type="RefSeq" id="WP_172155733.1">
    <property type="nucleotide sequence ID" value="NZ_CP053564.1"/>
</dbReference>
<dbReference type="PANTHER" id="PTHR21310">
    <property type="entry name" value="AMINOGLYCOSIDE PHOSPHOTRANSFERASE-RELATED-RELATED"/>
    <property type="match status" value="1"/>
</dbReference>
<dbReference type="Proteomes" id="UP000505377">
    <property type="component" value="Chromosome"/>
</dbReference>
<dbReference type="Gene3D" id="3.90.1200.10">
    <property type="match status" value="1"/>
</dbReference>
<dbReference type="InterPro" id="IPR051678">
    <property type="entry name" value="AGP_Transferase"/>
</dbReference>
<sequence length="303" mass="33882">MAELATSSSEALTETTARRALTHACQQVGLPHGNAELIRIGSNAVFRVDAASIARVAPSLAHRENAQKQIDVARWLRDIDYPATRALDVEQPVEAEGRIVTFWESISLETRYAPIRDVARLTRRLHDLQLPPKLALPALQPFGALEEPFPDLPAIPRADAQFLRERLEWARSQFPVLPFVLPPGVVHGDANVGNVLVDDEGRAILIDLDSFSTGPREWDLVQTALFYDRLGWHTRDEYMEFVDVYGFDLMSWPGYGELADMREIAMTTWLCRKAGDSAKTAAEAMKRVSAIRTGSSRQDWGAY</sequence>
<dbReference type="InterPro" id="IPR002575">
    <property type="entry name" value="Aminoglycoside_PTrfase"/>
</dbReference>
<reference evidence="2 3" key="1">
    <citation type="submission" date="2020-05" db="EMBL/GenBank/DDBJ databases">
        <authorList>
            <person name="Mo P."/>
        </authorList>
    </citation>
    <scope>NUCLEOTIDE SEQUENCE [LARGE SCALE GENOMIC DNA]</scope>
    <source>
        <strain evidence="2 3">Gen01</strain>
    </source>
</reference>
<organism evidence="2 3">
    <name type="scientific">Pseudonocardia broussonetiae</name>
    <dbReference type="NCBI Taxonomy" id="2736640"/>
    <lineage>
        <taxon>Bacteria</taxon>
        <taxon>Bacillati</taxon>
        <taxon>Actinomycetota</taxon>
        <taxon>Actinomycetes</taxon>
        <taxon>Pseudonocardiales</taxon>
        <taxon>Pseudonocardiaceae</taxon>
        <taxon>Pseudonocardia</taxon>
    </lineage>
</organism>
<protein>
    <submittedName>
        <fullName evidence="2">Aminoglycoside phosphotransferase family protein</fullName>
    </submittedName>
</protein>
<dbReference type="EMBL" id="CP053564">
    <property type="protein sequence ID" value="QJY45551.1"/>
    <property type="molecule type" value="Genomic_DNA"/>
</dbReference>